<name>A0A7J6Q2Z6_PEROL</name>
<dbReference type="Proteomes" id="UP000574390">
    <property type="component" value="Unassembled WGS sequence"/>
</dbReference>
<dbReference type="EMBL" id="JABANM010032471">
    <property type="protein sequence ID" value="KAF4702879.1"/>
    <property type="molecule type" value="Genomic_DNA"/>
</dbReference>
<evidence type="ECO:0000313" key="1">
    <source>
        <dbReference type="EMBL" id="KAF4702879.1"/>
    </source>
</evidence>
<evidence type="ECO:0000313" key="2">
    <source>
        <dbReference type="EMBL" id="KAF4717558.1"/>
    </source>
</evidence>
<accession>A0A7J6Q2Z6</accession>
<dbReference type="Proteomes" id="UP000553632">
    <property type="component" value="Unassembled WGS sequence"/>
</dbReference>
<comment type="caution">
    <text evidence="1">The sequence shown here is derived from an EMBL/GenBank/DDBJ whole genome shotgun (WGS) entry which is preliminary data.</text>
</comment>
<evidence type="ECO:0000313" key="3">
    <source>
        <dbReference type="Proteomes" id="UP000553632"/>
    </source>
</evidence>
<sequence length="163" mass="18168">MSRSLPGRGEAINAFLQYFRLPAKSLLLSELAFLPRGNFAGRRKKPFLFVDCGFYPGGDDASVRMFIQCDEGKSAAVGEFRIRESMNDSDLFVGVDPPDEKYSNMTTQLIRACPSRGFSHGDFMVFRRLEGRTASEDEYQVHGGSASLYLTNIDPFTTGELIT</sequence>
<dbReference type="EMBL" id="JABANO010027016">
    <property type="protein sequence ID" value="KAF4717558.1"/>
    <property type="molecule type" value="Genomic_DNA"/>
</dbReference>
<organism evidence="1 4">
    <name type="scientific">Perkinsus olseni</name>
    <name type="common">Perkinsus atlanticus</name>
    <dbReference type="NCBI Taxonomy" id="32597"/>
    <lineage>
        <taxon>Eukaryota</taxon>
        <taxon>Sar</taxon>
        <taxon>Alveolata</taxon>
        <taxon>Perkinsozoa</taxon>
        <taxon>Perkinsea</taxon>
        <taxon>Perkinsida</taxon>
        <taxon>Perkinsidae</taxon>
        <taxon>Perkinsus</taxon>
    </lineage>
</organism>
<evidence type="ECO:0000313" key="4">
    <source>
        <dbReference type="Proteomes" id="UP000574390"/>
    </source>
</evidence>
<keyword evidence="3" id="KW-1185">Reference proteome</keyword>
<dbReference type="AlphaFoldDB" id="A0A7J6Q2Z6"/>
<reference evidence="3 4" key="1">
    <citation type="submission" date="2020-04" db="EMBL/GenBank/DDBJ databases">
        <title>Perkinsus olseni comparative genomics.</title>
        <authorList>
            <person name="Bogema D.R."/>
        </authorList>
    </citation>
    <scope>NUCLEOTIDE SEQUENCE [LARGE SCALE GENOMIC DNA]</scope>
    <source>
        <strain evidence="1">ATCC PRA-205</strain>
        <strain evidence="2 3">ATCC PRA-207</strain>
    </source>
</reference>
<proteinExistence type="predicted"/>
<protein>
    <submittedName>
        <fullName evidence="1">Uncharacterized protein</fullName>
    </submittedName>
</protein>
<gene>
    <name evidence="1" type="ORF">FOZ62_028474</name>
    <name evidence="2" type="ORF">FOZ63_022803</name>
</gene>